<evidence type="ECO:0000313" key="1">
    <source>
        <dbReference type="EMBL" id="VDL97878.1"/>
    </source>
</evidence>
<reference evidence="3" key="1">
    <citation type="submission" date="2016-06" db="UniProtKB">
        <authorList>
            <consortium name="WormBaseParasite"/>
        </authorList>
    </citation>
    <scope>IDENTIFICATION</scope>
</reference>
<accession>A0A183T4U5</accession>
<dbReference type="WBParaSite" id="SSLN_0001193801-mRNA-1">
    <property type="protein sequence ID" value="SSLN_0001193801-mRNA-1"/>
    <property type="gene ID" value="SSLN_0001193801"/>
</dbReference>
<evidence type="ECO:0000313" key="3">
    <source>
        <dbReference type="WBParaSite" id="SSLN_0001193801-mRNA-1"/>
    </source>
</evidence>
<proteinExistence type="predicted"/>
<keyword evidence="2" id="KW-1185">Reference proteome</keyword>
<name>A0A183T4U5_SCHSO</name>
<gene>
    <name evidence="1" type="ORF">SSLN_LOCUS11493</name>
</gene>
<organism evidence="3">
    <name type="scientific">Schistocephalus solidus</name>
    <name type="common">Tapeworm</name>
    <dbReference type="NCBI Taxonomy" id="70667"/>
    <lineage>
        <taxon>Eukaryota</taxon>
        <taxon>Metazoa</taxon>
        <taxon>Spiralia</taxon>
        <taxon>Lophotrochozoa</taxon>
        <taxon>Platyhelminthes</taxon>
        <taxon>Cestoda</taxon>
        <taxon>Eucestoda</taxon>
        <taxon>Diphyllobothriidea</taxon>
        <taxon>Diphyllobothriidae</taxon>
        <taxon>Schistocephalus</taxon>
    </lineage>
</organism>
<dbReference type="Proteomes" id="UP000275846">
    <property type="component" value="Unassembled WGS sequence"/>
</dbReference>
<protein>
    <submittedName>
        <fullName evidence="3">Reverse transcriptase domain-containing protein</fullName>
    </submittedName>
</protein>
<dbReference type="OrthoDB" id="6262079at2759"/>
<dbReference type="EMBL" id="UYSU01036576">
    <property type="protein sequence ID" value="VDL97878.1"/>
    <property type="molecule type" value="Genomic_DNA"/>
</dbReference>
<evidence type="ECO:0000313" key="2">
    <source>
        <dbReference type="Proteomes" id="UP000275846"/>
    </source>
</evidence>
<reference evidence="1 2" key="2">
    <citation type="submission" date="2018-11" db="EMBL/GenBank/DDBJ databases">
        <authorList>
            <consortium name="Pathogen Informatics"/>
        </authorList>
    </citation>
    <scope>NUCLEOTIDE SEQUENCE [LARGE SCALE GENOMIC DNA]</scope>
    <source>
        <strain evidence="1 2">NST_G2</strain>
    </source>
</reference>
<dbReference type="AlphaFoldDB" id="A0A183T4U5"/>
<sequence length="86" mass="9695">MLMDAYPDKRPGARIVYRMVGRLLNHGWMQFHSRASTATIHELLFTDNSALNATTDGDMQRSMDLFTATCVNFGLCINTEKTVGMH</sequence>